<sequence length="497" mass="56455">MYHSTNRVFWFLTLQTFIIIICLAPKLKSHPVGKDNPADFEDDKEEIQKQLIDLLMKWYYDTESEQSPKHHHLRHHHHNPNRNKGKIINDNDEMMMGDQPAIDDDISGKSMQADAAEGTPSSIGVGLAQIDNDDYRTGFDVTKMRDRRRDVETYGRDKNERINNIKTTVQQHTGRVNGTKPPGTAEILKLLLNSSKIPMENILGKAASSYPSCEIPKNTDTEAWHDENVINLYFPNDPTRETNASIATAVLKLYRTFSENNSSKISQNDVGCENATPDEERLLRVSVFWYTKSLKKHRVKRRLCDSRVVSESNKWVELNIMHAIRAWSKGRNLGLAVIVEDQEQNVLKASRYYKGVSCTVGDSVPAVANDPIPRHFGRIGRDYSTPAVHDSIPLPPMIQYCLLNNSHNHSVAAHPSEFTLAACKIPKTNKQEYVDRARELEQKLHLVLQNVNKTQSPNPLDPRNGIQDKQMVISYQELRNKLNQISSSNRASSGGLR</sequence>
<dbReference type="RefSeq" id="XP_018335776.1">
    <property type="nucleotide sequence ID" value="XM_018480274.2"/>
</dbReference>
<feature type="compositionally biased region" description="Basic residues" evidence="1">
    <location>
        <begin position="69"/>
        <end position="85"/>
    </location>
</feature>
<dbReference type="RefSeq" id="XP_025834190.1">
    <property type="nucleotide sequence ID" value="XM_025978405.1"/>
</dbReference>
<evidence type="ECO:0000313" key="6">
    <source>
        <dbReference type="RefSeq" id="XP_025834190.1"/>
    </source>
</evidence>
<evidence type="ECO:0000256" key="1">
    <source>
        <dbReference type="SAM" id="MobiDB-lite"/>
    </source>
</evidence>
<evidence type="ECO:0000313" key="5">
    <source>
        <dbReference type="RefSeq" id="XP_018335776.1"/>
    </source>
</evidence>
<dbReference type="AlphaFoldDB" id="A0A1W4XI25"/>
<feature type="signal peptide" evidence="2">
    <location>
        <begin position="1"/>
        <end position="29"/>
    </location>
</feature>
<proteinExistence type="predicted"/>
<feature type="compositionally biased region" description="Acidic residues" evidence="1">
    <location>
        <begin position="90"/>
        <end position="105"/>
    </location>
</feature>
<accession>A0A1W4XI25</accession>
<reference evidence="4 5" key="1">
    <citation type="submission" date="2025-04" db="UniProtKB">
        <authorList>
            <consortium name="RefSeq"/>
        </authorList>
    </citation>
    <scope>IDENTIFICATION</scope>
    <source>
        <tissue evidence="4 5">Entire body</tissue>
    </source>
</reference>
<protein>
    <submittedName>
        <fullName evidence="4 5">Uncharacterized protein LOC108744477 isoform X1</fullName>
    </submittedName>
</protein>
<keyword evidence="2" id="KW-0732">Signal</keyword>
<feature type="region of interest" description="Disordered" evidence="1">
    <location>
        <begin position="66"/>
        <end position="125"/>
    </location>
</feature>
<dbReference type="GeneID" id="108744477"/>
<gene>
    <name evidence="4 5 6" type="primary">LOC108744477</name>
</gene>
<organism evidence="3 5">
    <name type="scientific">Agrilus planipennis</name>
    <name type="common">Emerald ash borer</name>
    <name type="synonym">Agrilus marcopoli</name>
    <dbReference type="NCBI Taxonomy" id="224129"/>
    <lineage>
        <taxon>Eukaryota</taxon>
        <taxon>Metazoa</taxon>
        <taxon>Ecdysozoa</taxon>
        <taxon>Arthropoda</taxon>
        <taxon>Hexapoda</taxon>
        <taxon>Insecta</taxon>
        <taxon>Pterygota</taxon>
        <taxon>Neoptera</taxon>
        <taxon>Endopterygota</taxon>
        <taxon>Coleoptera</taxon>
        <taxon>Polyphaga</taxon>
        <taxon>Elateriformia</taxon>
        <taxon>Buprestoidea</taxon>
        <taxon>Buprestidae</taxon>
        <taxon>Agrilinae</taxon>
        <taxon>Agrilus</taxon>
    </lineage>
</organism>
<dbReference type="OrthoDB" id="6287506at2759"/>
<evidence type="ECO:0000313" key="4">
    <source>
        <dbReference type="RefSeq" id="XP_018335769.1"/>
    </source>
</evidence>
<name>A0A1W4XI25_AGRPL</name>
<dbReference type="Proteomes" id="UP000192223">
    <property type="component" value="Unplaced"/>
</dbReference>
<evidence type="ECO:0000313" key="3">
    <source>
        <dbReference type="Proteomes" id="UP000192223"/>
    </source>
</evidence>
<dbReference type="KEGG" id="apln:108744477"/>
<evidence type="ECO:0000256" key="2">
    <source>
        <dbReference type="SAM" id="SignalP"/>
    </source>
</evidence>
<dbReference type="Gene3D" id="2.60.120.970">
    <property type="match status" value="1"/>
</dbReference>
<keyword evidence="3" id="KW-1185">Reference proteome</keyword>
<feature type="chain" id="PRO_5010817879" evidence="2">
    <location>
        <begin position="30"/>
        <end position="497"/>
    </location>
</feature>
<dbReference type="RefSeq" id="XP_018335769.1">
    <property type="nucleotide sequence ID" value="XM_018480267.2"/>
</dbReference>